<dbReference type="EMBL" id="FUEZ01000004">
    <property type="protein sequence ID" value="SPM43315.1"/>
    <property type="molecule type" value="Genomic_DNA"/>
</dbReference>
<proteinExistence type="predicted"/>
<dbReference type="RefSeq" id="WP_077081604.1">
    <property type="nucleotide sequence ID" value="NZ_FUEZ01000004.1"/>
</dbReference>
<evidence type="ECO:0000313" key="1">
    <source>
        <dbReference type="EMBL" id="SPM43315.1"/>
    </source>
</evidence>
<dbReference type="Proteomes" id="UP000240424">
    <property type="component" value="Unassembled WGS sequence"/>
</dbReference>
<protein>
    <submittedName>
        <fullName evidence="1">Uncharacterized protein</fullName>
    </submittedName>
</protein>
<dbReference type="AlphaFoldDB" id="A0A2U3PI24"/>
<sequence length="75" mass="8341">MAEALFIDSDVDAFARDFLDSPYAGEIYADWSLDRRLHAFLRRQGADNGDLCNALLDRIMDYRGMTTGAGSPTAH</sequence>
<dbReference type="STRING" id="1841861.GCA_900157365_03856"/>
<accession>A0A2U3PI24</accession>
<dbReference type="OrthoDB" id="4733078at2"/>
<gene>
    <name evidence="1" type="ORF">MNAB215_5537</name>
</gene>
<name>A0A2U3PI24_9MYCO</name>
<reference evidence="1 2" key="1">
    <citation type="submission" date="2017-01" db="EMBL/GenBank/DDBJ databases">
        <authorList>
            <consortium name="Urmite Genomes"/>
        </authorList>
    </citation>
    <scope>NUCLEOTIDE SEQUENCE [LARGE SCALE GENOMIC DNA]</scope>
    <source>
        <strain evidence="1 2">AB215</strain>
    </source>
</reference>
<organism evidence="1 2">
    <name type="scientific">Mycobacterium numidiamassiliense</name>
    <dbReference type="NCBI Taxonomy" id="1841861"/>
    <lineage>
        <taxon>Bacteria</taxon>
        <taxon>Bacillati</taxon>
        <taxon>Actinomycetota</taxon>
        <taxon>Actinomycetes</taxon>
        <taxon>Mycobacteriales</taxon>
        <taxon>Mycobacteriaceae</taxon>
        <taxon>Mycobacterium</taxon>
    </lineage>
</organism>
<keyword evidence="2" id="KW-1185">Reference proteome</keyword>
<evidence type="ECO:0000313" key="2">
    <source>
        <dbReference type="Proteomes" id="UP000240424"/>
    </source>
</evidence>